<accession>A0A811S8D7</accession>
<feature type="chain" id="PRO_5032852583" description="Secreted protein" evidence="1">
    <location>
        <begin position="20"/>
        <end position="140"/>
    </location>
</feature>
<evidence type="ECO:0000313" key="3">
    <source>
        <dbReference type="Proteomes" id="UP000604825"/>
    </source>
</evidence>
<dbReference type="AlphaFoldDB" id="A0A811S8D7"/>
<organism evidence="2 3">
    <name type="scientific">Miscanthus lutarioriparius</name>
    <dbReference type="NCBI Taxonomy" id="422564"/>
    <lineage>
        <taxon>Eukaryota</taxon>
        <taxon>Viridiplantae</taxon>
        <taxon>Streptophyta</taxon>
        <taxon>Embryophyta</taxon>
        <taxon>Tracheophyta</taxon>
        <taxon>Spermatophyta</taxon>
        <taxon>Magnoliopsida</taxon>
        <taxon>Liliopsida</taxon>
        <taxon>Poales</taxon>
        <taxon>Poaceae</taxon>
        <taxon>PACMAD clade</taxon>
        <taxon>Panicoideae</taxon>
        <taxon>Andropogonodae</taxon>
        <taxon>Andropogoneae</taxon>
        <taxon>Saccharinae</taxon>
        <taxon>Miscanthus</taxon>
    </lineage>
</organism>
<sequence>MVSENDLLLLLLLLRSVLSCWHAGRVGNRDAVFSLVMLRGFVSELGNCAQGFNQNAASSPASSAHALDLNSAKACICHLHGALLLLLLRDLRVLPRLPLLLLQLGRAPAPEDGPDADGDRLRLFYLPSDDDDSVSVACFL</sequence>
<comment type="caution">
    <text evidence="2">The sequence shown here is derived from an EMBL/GenBank/DDBJ whole genome shotgun (WGS) entry which is preliminary data.</text>
</comment>
<evidence type="ECO:0000256" key="1">
    <source>
        <dbReference type="SAM" id="SignalP"/>
    </source>
</evidence>
<dbReference type="Proteomes" id="UP000604825">
    <property type="component" value="Unassembled WGS sequence"/>
</dbReference>
<reference evidence="2" key="1">
    <citation type="submission" date="2020-10" db="EMBL/GenBank/DDBJ databases">
        <authorList>
            <person name="Han B."/>
            <person name="Lu T."/>
            <person name="Zhao Q."/>
            <person name="Huang X."/>
            <person name="Zhao Y."/>
        </authorList>
    </citation>
    <scope>NUCLEOTIDE SEQUENCE</scope>
</reference>
<evidence type="ECO:0000313" key="2">
    <source>
        <dbReference type="EMBL" id="CAD6337792.1"/>
    </source>
</evidence>
<evidence type="ECO:0008006" key="4">
    <source>
        <dbReference type="Google" id="ProtNLM"/>
    </source>
</evidence>
<protein>
    <recommendedName>
        <fullName evidence="4">Secreted protein</fullName>
    </recommendedName>
</protein>
<proteinExistence type="predicted"/>
<feature type="signal peptide" evidence="1">
    <location>
        <begin position="1"/>
        <end position="19"/>
    </location>
</feature>
<gene>
    <name evidence="2" type="ORF">NCGR_LOCUS61890</name>
</gene>
<keyword evidence="1" id="KW-0732">Signal</keyword>
<dbReference type="EMBL" id="CAJGYO010000018">
    <property type="protein sequence ID" value="CAD6337792.1"/>
    <property type="molecule type" value="Genomic_DNA"/>
</dbReference>
<keyword evidence="3" id="KW-1185">Reference proteome</keyword>
<name>A0A811S8D7_9POAL</name>